<keyword evidence="3" id="KW-1185">Reference proteome</keyword>
<keyword evidence="1" id="KW-0812">Transmembrane</keyword>
<keyword evidence="1" id="KW-1133">Transmembrane helix</keyword>
<dbReference type="AlphaFoldDB" id="A0A521EJC5"/>
<evidence type="ECO:0000313" key="2">
    <source>
        <dbReference type="EMBL" id="SMO84016.1"/>
    </source>
</evidence>
<organism evidence="2 3">
    <name type="scientific">Balnearium lithotrophicum</name>
    <dbReference type="NCBI Taxonomy" id="223788"/>
    <lineage>
        <taxon>Bacteria</taxon>
        <taxon>Pseudomonadati</taxon>
        <taxon>Aquificota</taxon>
        <taxon>Aquificia</taxon>
        <taxon>Desulfurobacteriales</taxon>
        <taxon>Desulfurobacteriaceae</taxon>
        <taxon>Balnearium</taxon>
    </lineage>
</organism>
<feature type="transmembrane region" description="Helical" evidence="1">
    <location>
        <begin position="6"/>
        <end position="27"/>
    </location>
</feature>
<dbReference type="Proteomes" id="UP000317315">
    <property type="component" value="Unassembled WGS sequence"/>
</dbReference>
<dbReference type="EMBL" id="FXTM01000043">
    <property type="protein sequence ID" value="SMO84016.1"/>
    <property type="molecule type" value="Genomic_DNA"/>
</dbReference>
<name>A0A521EJC5_9BACT</name>
<gene>
    <name evidence="2" type="ORF">SAMN06269117_1434</name>
</gene>
<keyword evidence="1" id="KW-0472">Membrane</keyword>
<reference evidence="2 3" key="1">
    <citation type="submission" date="2017-05" db="EMBL/GenBank/DDBJ databases">
        <authorList>
            <person name="Varghese N."/>
            <person name="Submissions S."/>
        </authorList>
    </citation>
    <scope>NUCLEOTIDE SEQUENCE [LARGE SCALE GENOMIC DNA]</scope>
    <source>
        <strain evidence="2 3">DSM 16304</strain>
    </source>
</reference>
<protein>
    <submittedName>
        <fullName evidence="2">Uncharacterized protein</fullName>
    </submittedName>
</protein>
<evidence type="ECO:0000313" key="3">
    <source>
        <dbReference type="Proteomes" id="UP000317315"/>
    </source>
</evidence>
<sequence>MGKELIISIIVSTIVGIAILLAVYAMVSITKTKEN</sequence>
<proteinExistence type="predicted"/>
<accession>A0A521EJC5</accession>
<evidence type="ECO:0000256" key="1">
    <source>
        <dbReference type="SAM" id="Phobius"/>
    </source>
</evidence>